<dbReference type="Pfam" id="PF09361">
    <property type="entry name" value="Phasin_2"/>
    <property type="match status" value="1"/>
</dbReference>
<evidence type="ECO:0000313" key="4">
    <source>
        <dbReference type="Proteomes" id="UP000031643"/>
    </source>
</evidence>
<dbReference type="AlphaFoldDB" id="A0A0A8K769"/>
<feature type="domain" description="Phasin" evidence="2">
    <location>
        <begin position="132"/>
        <end position="201"/>
    </location>
</feature>
<dbReference type="OrthoDB" id="8455687at2"/>
<dbReference type="EMBL" id="AP014648">
    <property type="protein sequence ID" value="BAQ18788.1"/>
    <property type="molecule type" value="Genomic_DNA"/>
</dbReference>
<protein>
    <recommendedName>
        <fullName evidence="2">Phasin domain-containing protein</fullName>
    </recommendedName>
</protein>
<evidence type="ECO:0000256" key="1">
    <source>
        <dbReference type="SAM" id="MobiDB-lite"/>
    </source>
</evidence>
<feature type="compositionally biased region" description="Low complexity" evidence="1">
    <location>
        <begin position="43"/>
        <end position="76"/>
    </location>
</feature>
<accession>A0A0A8K769</accession>
<feature type="compositionally biased region" description="Low complexity" evidence="1">
    <location>
        <begin position="90"/>
        <end position="108"/>
    </location>
</feature>
<organism evidence="3 4">
    <name type="scientific">Methyloceanibacter caenitepidi</name>
    <dbReference type="NCBI Taxonomy" id="1384459"/>
    <lineage>
        <taxon>Bacteria</taxon>
        <taxon>Pseudomonadati</taxon>
        <taxon>Pseudomonadota</taxon>
        <taxon>Alphaproteobacteria</taxon>
        <taxon>Hyphomicrobiales</taxon>
        <taxon>Hyphomicrobiaceae</taxon>
        <taxon>Methyloceanibacter</taxon>
    </lineage>
</organism>
<dbReference type="InterPro" id="IPR018968">
    <property type="entry name" value="Phasin"/>
</dbReference>
<name>A0A0A8K769_9HYPH</name>
<evidence type="ECO:0000259" key="2">
    <source>
        <dbReference type="Pfam" id="PF09361"/>
    </source>
</evidence>
<dbReference type="KEGG" id="mcg:GL4_3365"/>
<dbReference type="HOGENOM" id="CLU_1293129_0_0_5"/>
<dbReference type="Proteomes" id="UP000031643">
    <property type="component" value="Chromosome"/>
</dbReference>
<evidence type="ECO:0000313" key="3">
    <source>
        <dbReference type="EMBL" id="BAQ18788.1"/>
    </source>
</evidence>
<dbReference type="STRING" id="1384459.GL4_3365"/>
<reference evidence="3 4" key="1">
    <citation type="submission" date="2014-09" db="EMBL/GenBank/DDBJ databases">
        <title>Genome sequencing of Methyloceanibacter caenitepidi Gela4.</title>
        <authorList>
            <person name="Takeuchi M."/>
            <person name="Susumu S."/>
            <person name="Kamagata Y."/>
            <person name="Oshima K."/>
            <person name="Hattori M."/>
            <person name="Iwasaki W."/>
        </authorList>
    </citation>
    <scope>NUCLEOTIDE SEQUENCE [LARGE SCALE GENOMIC DNA]</scope>
    <source>
        <strain evidence="3 4">Gela4</strain>
    </source>
</reference>
<keyword evidence="4" id="KW-1185">Reference proteome</keyword>
<feature type="region of interest" description="Disordered" evidence="1">
    <location>
        <begin position="1"/>
        <end position="118"/>
    </location>
</feature>
<gene>
    <name evidence="3" type="ORF">GL4_3365</name>
</gene>
<sequence length="213" mass="21807">MTKDTTITAQDGEQRVKPRAAKPSTVRPGASKPAGSKRKSAKSKGGNPAKAMASAPTKAAVNKAAKAVAKTSNKAAGTKQVSTKPEKNLSAAKSPSKPLTPKSAAKAKPAAKAKHATQTKAMVPAPVLSCSLQGALPAAIAMNTKLVDIAHSNVSAGLELARDLAGAKTPMEAMRLGVAYWFNHIGAVQAQARELQSLSATWVSTASAQIRPL</sequence>
<dbReference type="RefSeq" id="WP_045369049.1">
    <property type="nucleotide sequence ID" value="NZ_AP014648.1"/>
</dbReference>
<feature type="compositionally biased region" description="Polar residues" evidence="1">
    <location>
        <begin position="1"/>
        <end position="11"/>
    </location>
</feature>
<proteinExistence type="predicted"/>